<dbReference type="EMBL" id="KE504141">
    <property type="protein sequence ID" value="EPT01470.1"/>
    <property type="molecule type" value="Genomic_DNA"/>
</dbReference>
<gene>
    <name evidence="5" type="ORF">FOMPIDRAFT_90144</name>
</gene>
<dbReference type="InterPro" id="IPR019363">
    <property type="entry name" value="LDAH"/>
</dbReference>
<proteinExistence type="inferred from homology"/>
<keyword evidence="4" id="KW-0378">Hydrolase</keyword>
<evidence type="ECO:0008006" key="7">
    <source>
        <dbReference type="Google" id="ProtNLM"/>
    </source>
</evidence>
<dbReference type="Pfam" id="PF10230">
    <property type="entry name" value="LIDHydrolase"/>
    <property type="match status" value="1"/>
</dbReference>
<accession>S8FTG1</accession>
<dbReference type="SUPFAM" id="SSF53474">
    <property type="entry name" value="alpha/beta-Hydrolases"/>
    <property type="match status" value="1"/>
</dbReference>
<dbReference type="OrthoDB" id="448051at2759"/>
<reference evidence="5 6" key="1">
    <citation type="journal article" date="2012" name="Science">
        <title>The Paleozoic origin of enzymatic lignin decomposition reconstructed from 31 fungal genomes.</title>
        <authorList>
            <person name="Floudas D."/>
            <person name="Binder M."/>
            <person name="Riley R."/>
            <person name="Barry K."/>
            <person name="Blanchette R.A."/>
            <person name="Henrissat B."/>
            <person name="Martinez A.T."/>
            <person name="Otillar R."/>
            <person name="Spatafora J.W."/>
            <person name="Yadav J.S."/>
            <person name="Aerts A."/>
            <person name="Benoit I."/>
            <person name="Boyd A."/>
            <person name="Carlson A."/>
            <person name="Copeland A."/>
            <person name="Coutinho P.M."/>
            <person name="de Vries R.P."/>
            <person name="Ferreira P."/>
            <person name="Findley K."/>
            <person name="Foster B."/>
            <person name="Gaskell J."/>
            <person name="Glotzer D."/>
            <person name="Gorecki P."/>
            <person name="Heitman J."/>
            <person name="Hesse C."/>
            <person name="Hori C."/>
            <person name="Igarashi K."/>
            <person name="Jurgens J.A."/>
            <person name="Kallen N."/>
            <person name="Kersten P."/>
            <person name="Kohler A."/>
            <person name="Kuees U."/>
            <person name="Kumar T.K.A."/>
            <person name="Kuo A."/>
            <person name="LaButti K."/>
            <person name="Larrondo L.F."/>
            <person name="Lindquist E."/>
            <person name="Ling A."/>
            <person name="Lombard V."/>
            <person name="Lucas S."/>
            <person name="Lundell T."/>
            <person name="Martin R."/>
            <person name="McLaughlin D.J."/>
            <person name="Morgenstern I."/>
            <person name="Morin E."/>
            <person name="Murat C."/>
            <person name="Nagy L.G."/>
            <person name="Nolan M."/>
            <person name="Ohm R.A."/>
            <person name="Patyshakuliyeva A."/>
            <person name="Rokas A."/>
            <person name="Ruiz-Duenas F.J."/>
            <person name="Sabat G."/>
            <person name="Salamov A."/>
            <person name="Samejima M."/>
            <person name="Schmutz J."/>
            <person name="Slot J.C."/>
            <person name="St John F."/>
            <person name="Stenlid J."/>
            <person name="Sun H."/>
            <person name="Sun S."/>
            <person name="Syed K."/>
            <person name="Tsang A."/>
            <person name="Wiebenga A."/>
            <person name="Young D."/>
            <person name="Pisabarro A."/>
            <person name="Eastwood D.C."/>
            <person name="Martin F."/>
            <person name="Cullen D."/>
            <person name="Grigoriev I.V."/>
            <person name="Hibbett D.S."/>
        </authorList>
    </citation>
    <scope>NUCLEOTIDE SEQUENCE</scope>
    <source>
        <strain evidence="6">FP-58527</strain>
    </source>
</reference>
<keyword evidence="6" id="KW-1185">Reference proteome</keyword>
<evidence type="ECO:0000256" key="2">
    <source>
        <dbReference type="ARBA" id="ARBA00008300"/>
    </source>
</evidence>
<organism evidence="5 6">
    <name type="scientific">Fomitopsis schrenkii</name>
    <name type="common">Brown rot fungus</name>
    <dbReference type="NCBI Taxonomy" id="2126942"/>
    <lineage>
        <taxon>Eukaryota</taxon>
        <taxon>Fungi</taxon>
        <taxon>Dikarya</taxon>
        <taxon>Basidiomycota</taxon>
        <taxon>Agaricomycotina</taxon>
        <taxon>Agaricomycetes</taxon>
        <taxon>Polyporales</taxon>
        <taxon>Fomitopsis</taxon>
    </lineage>
</organism>
<dbReference type="eggNOG" id="KOG3975">
    <property type="taxonomic scope" value="Eukaryota"/>
</dbReference>
<dbReference type="InParanoid" id="S8FTG1"/>
<evidence type="ECO:0000313" key="5">
    <source>
        <dbReference type="EMBL" id="EPT01470.1"/>
    </source>
</evidence>
<dbReference type="STRING" id="743788.S8FTG1"/>
<dbReference type="InterPro" id="IPR029058">
    <property type="entry name" value="AB_hydrolase_fold"/>
</dbReference>
<dbReference type="Gene3D" id="3.40.50.1820">
    <property type="entry name" value="alpha/beta hydrolase"/>
    <property type="match status" value="1"/>
</dbReference>
<evidence type="ECO:0000256" key="1">
    <source>
        <dbReference type="ARBA" id="ARBA00004502"/>
    </source>
</evidence>
<evidence type="ECO:0000313" key="6">
    <source>
        <dbReference type="Proteomes" id="UP000015241"/>
    </source>
</evidence>
<keyword evidence="3" id="KW-0551">Lipid droplet</keyword>
<evidence type="ECO:0000256" key="3">
    <source>
        <dbReference type="ARBA" id="ARBA00022677"/>
    </source>
</evidence>
<dbReference type="PANTHER" id="PTHR13390:SF0">
    <property type="entry name" value="LIPID DROPLET-ASSOCIATED HYDROLASE"/>
    <property type="match status" value="1"/>
</dbReference>
<evidence type="ECO:0000256" key="4">
    <source>
        <dbReference type="ARBA" id="ARBA00022801"/>
    </source>
</evidence>
<dbReference type="Proteomes" id="UP000015241">
    <property type="component" value="Unassembled WGS sequence"/>
</dbReference>
<comment type="subcellular location">
    <subcellularLocation>
        <location evidence="1">Lipid droplet</location>
    </subcellularLocation>
</comment>
<dbReference type="AlphaFoldDB" id="S8FTG1"/>
<dbReference type="PANTHER" id="PTHR13390">
    <property type="entry name" value="LIPASE"/>
    <property type="match status" value="1"/>
</dbReference>
<protein>
    <recommendedName>
        <fullName evidence="7">AB hydrolase-1 domain-containing protein</fullName>
    </recommendedName>
</protein>
<dbReference type="GO" id="GO:0019915">
    <property type="term" value="P:lipid storage"/>
    <property type="evidence" value="ECO:0007669"/>
    <property type="project" value="InterPro"/>
</dbReference>
<dbReference type="GO" id="GO:0016298">
    <property type="term" value="F:lipase activity"/>
    <property type="evidence" value="ECO:0007669"/>
    <property type="project" value="InterPro"/>
</dbReference>
<comment type="similarity">
    <text evidence="2">Belongs to the AB hydrolase superfamily. LDAH family.</text>
</comment>
<name>S8FTG1_FOMSC</name>
<dbReference type="HOGENOM" id="CLU_018394_1_1_1"/>
<sequence length="320" mass="35573">MSTLPPFLQPAPSTPTIKEPCSSAAFPHPIFGASAHVLWWPANVEQPRTALLMIPGNPGTVEYYTPFLAALHEKAEKKIAILAHGHLGHSPTILRGDNYKDESSISLTAQVESAIEAAQTLHDTYPQAQLVITGHSMGCWVALQVLKSRPEIVSSLFLLTPTISHIVQTPSGRSYAWLFRSPFRNIIASLSALTRFLPLPVLRLSMGDWPLPQLNSLRQWLNSTSAVYACLLLADQEMKTIRDVDAALLQEYKHRLHMYFVEEDHWVGEQKDAILRVFEADPGSVKIVHGHPDIPHVFCINHGETVAEQCFEWLQGSGLL</sequence>
<dbReference type="GO" id="GO:0005811">
    <property type="term" value="C:lipid droplet"/>
    <property type="evidence" value="ECO:0007669"/>
    <property type="project" value="UniProtKB-SubCell"/>
</dbReference>